<dbReference type="EMBL" id="GEEE01010264">
    <property type="protein sequence ID" value="JAP52961.1"/>
    <property type="molecule type" value="Transcribed_RNA"/>
</dbReference>
<sequence>DLFTTISAVFMGDLASKISENMPTTLTQNRIILQVERRILALFSQKKGNLPRRWWGPLPLSLFESLQFICKLPISSQDLPPATKLAVDCIECLLCASSITARCRLFTNLFNNLKTHYHCGLRAHSITLLKNFLHDTWLQACQSGVPSLYSGERQLNENEVCAPFERRYLLPLCKDLFRFPLAECKESLLDQFSWLMAALNFILYVNIRAKNMNTTLCDPAVASLTAKVLQSVNMTDEQGKSFLKSSFIKNITTELRQLTDRYTMAEKEHLTSPDPKTFAPGAPSLEECRLTLLKLNLISNTLTRLQEFQLV</sequence>
<name>A0A0X3PM02_SCHSO</name>
<evidence type="ECO:0000313" key="1">
    <source>
        <dbReference type="EMBL" id="JAP52961.1"/>
    </source>
</evidence>
<dbReference type="AlphaFoldDB" id="A0A0X3PM02"/>
<feature type="non-terminal residue" evidence="1">
    <location>
        <position position="1"/>
    </location>
</feature>
<reference evidence="1" key="1">
    <citation type="submission" date="2016-01" db="EMBL/GenBank/DDBJ databases">
        <title>Reference transcriptome for the parasite Schistocephalus solidus: insights into the molecular evolution of parasitism.</title>
        <authorList>
            <person name="Hebert F.O."/>
            <person name="Grambauer S."/>
            <person name="Barber I."/>
            <person name="Landry C.R."/>
            <person name="Aubin-Horth N."/>
        </authorList>
    </citation>
    <scope>NUCLEOTIDE SEQUENCE</scope>
</reference>
<accession>A0A0X3PM02</accession>
<organism evidence="1">
    <name type="scientific">Schistocephalus solidus</name>
    <name type="common">Tapeworm</name>
    <dbReference type="NCBI Taxonomy" id="70667"/>
    <lineage>
        <taxon>Eukaryota</taxon>
        <taxon>Metazoa</taxon>
        <taxon>Spiralia</taxon>
        <taxon>Lophotrochozoa</taxon>
        <taxon>Platyhelminthes</taxon>
        <taxon>Cestoda</taxon>
        <taxon>Eucestoda</taxon>
        <taxon>Diphyllobothriidea</taxon>
        <taxon>Diphyllobothriidae</taxon>
        <taxon>Schistocephalus</taxon>
    </lineage>
</organism>
<gene>
    <name evidence="1" type="ORF">TR114486</name>
</gene>
<proteinExistence type="predicted"/>
<protein>
    <submittedName>
        <fullName evidence="1">Uncharacterized protein</fullName>
    </submittedName>
</protein>